<keyword evidence="3" id="KW-1185">Reference proteome</keyword>
<accession>A0ABS7TP02</accession>
<evidence type="ECO:0000256" key="1">
    <source>
        <dbReference type="SAM" id="SignalP"/>
    </source>
</evidence>
<organism evidence="2 3">
    <name type="scientific">Nannocystis pusilla</name>
    <dbReference type="NCBI Taxonomy" id="889268"/>
    <lineage>
        <taxon>Bacteria</taxon>
        <taxon>Pseudomonadati</taxon>
        <taxon>Myxococcota</taxon>
        <taxon>Polyangia</taxon>
        <taxon>Nannocystales</taxon>
        <taxon>Nannocystaceae</taxon>
        <taxon>Nannocystis</taxon>
    </lineage>
</organism>
<reference evidence="2" key="1">
    <citation type="submission" date="2021-08" db="EMBL/GenBank/DDBJ databases">
        <authorList>
            <person name="Stevens D.C."/>
        </authorList>
    </citation>
    <scope>NUCLEOTIDE SEQUENCE</scope>
    <source>
        <strain evidence="2">DSM 53165</strain>
    </source>
</reference>
<sequence>MLRNILKVCSVLAVSALVSTPALAGPGQWEPIQQLDQNLDTDVLLNACVQTQIFVGTGSDYNRAYDCDTLTGPACLAQCAQDATCRSQCDDGGALFCGPSDLVARLGGWDDAFYNINPWDDDDIGSDVVLEEVVFIDTSTCLQLDLASV</sequence>
<dbReference type="Proteomes" id="UP001139031">
    <property type="component" value="Unassembled WGS sequence"/>
</dbReference>
<name>A0ABS7TP02_9BACT</name>
<keyword evidence="1" id="KW-0732">Signal</keyword>
<dbReference type="EMBL" id="JAIRAU010000011">
    <property type="protein sequence ID" value="MBZ5709943.1"/>
    <property type="molecule type" value="Genomic_DNA"/>
</dbReference>
<dbReference type="RefSeq" id="WP_224191715.1">
    <property type="nucleotide sequence ID" value="NZ_JAIRAU010000011.1"/>
</dbReference>
<gene>
    <name evidence="2" type="ORF">K7C98_11825</name>
</gene>
<feature type="chain" id="PRO_5045758118" evidence="1">
    <location>
        <begin position="25"/>
        <end position="149"/>
    </location>
</feature>
<evidence type="ECO:0000313" key="2">
    <source>
        <dbReference type="EMBL" id="MBZ5709943.1"/>
    </source>
</evidence>
<comment type="caution">
    <text evidence="2">The sequence shown here is derived from an EMBL/GenBank/DDBJ whole genome shotgun (WGS) entry which is preliminary data.</text>
</comment>
<feature type="signal peptide" evidence="1">
    <location>
        <begin position="1"/>
        <end position="24"/>
    </location>
</feature>
<protein>
    <submittedName>
        <fullName evidence="2">Uncharacterized protein</fullName>
    </submittedName>
</protein>
<proteinExistence type="predicted"/>
<evidence type="ECO:0000313" key="3">
    <source>
        <dbReference type="Proteomes" id="UP001139031"/>
    </source>
</evidence>